<evidence type="ECO:0000259" key="1">
    <source>
        <dbReference type="PROSITE" id="PS51186"/>
    </source>
</evidence>
<dbReference type="InterPro" id="IPR000182">
    <property type="entry name" value="GNAT_dom"/>
</dbReference>
<accession>A0A6J4S2J5</accession>
<organism evidence="2">
    <name type="scientific">uncultured Solirubrobacteraceae bacterium</name>
    <dbReference type="NCBI Taxonomy" id="1162706"/>
    <lineage>
        <taxon>Bacteria</taxon>
        <taxon>Bacillati</taxon>
        <taxon>Actinomycetota</taxon>
        <taxon>Thermoleophilia</taxon>
        <taxon>Solirubrobacterales</taxon>
        <taxon>Solirubrobacteraceae</taxon>
        <taxon>environmental samples</taxon>
    </lineage>
</organism>
<dbReference type="InterPro" id="IPR051531">
    <property type="entry name" value="N-acetyltransferase"/>
</dbReference>
<proteinExistence type="predicted"/>
<dbReference type="PROSITE" id="PS51186">
    <property type="entry name" value="GNAT"/>
    <property type="match status" value="1"/>
</dbReference>
<keyword evidence="2" id="KW-0808">Transferase</keyword>
<feature type="domain" description="N-acetyltransferase" evidence="1">
    <location>
        <begin position="9"/>
        <end position="178"/>
    </location>
</feature>
<dbReference type="Pfam" id="PF13302">
    <property type="entry name" value="Acetyltransf_3"/>
    <property type="match status" value="1"/>
</dbReference>
<protein>
    <submittedName>
        <fullName evidence="2">Acetyltransferase, GNAT family</fullName>
    </submittedName>
</protein>
<gene>
    <name evidence="2" type="ORF">AVDCRST_MAG38-2412</name>
</gene>
<dbReference type="GO" id="GO:0016747">
    <property type="term" value="F:acyltransferase activity, transferring groups other than amino-acyl groups"/>
    <property type="evidence" value="ECO:0007669"/>
    <property type="project" value="InterPro"/>
</dbReference>
<evidence type="ECO:0000313" key="2">
    <source>
        <dbReference type="EMBL" id="CAA9487196.1"/>
    </source>
</evidence>
<dbReference type="Gene3D" id="3.40.630.30">
    <property type="match status" value="1"/>
</dbReference>
<dbReference type="InterPro" id="IPR016181">
    <property type="entry name" value="Acyl_CoA_acyltransferase"/>
</dbReference>
<name>A0A6J4S2J5_9ACTN</name>
<dbReference type="AlphaFoldDB" id="A0A6J4S2J5"/>
<dbReference type="PANTHER" id="PTHR43792:SF1">
    <property type="entry name" value="N-ACETYLTRANSFERASE DOMAIN-CONTAINING PROTEIN"/>
    <property type="match status" value="1"/>
</dbReference>
<dbReference type="EMBL" id="CADCVJ010000203">
    <property type="protein sequence ID" value="CAA9487196.1"/>
    <property type="molecule type" value="Genomic_DNA"/>
</dbReference>
<sequence length="184" mass="20619">MTELGTERLVLRHWRAADAEPFAAMNADREVMRHFPGPLERQDSDALLRRIASELDERDWGLWALEERGSGLLLGFTGLSPVPFPAPFAPGVEIGWRLVRSHWGRGLASEAARASLAHGFGELALAEIVSFTFAGNERSRAVMRRIGMTRDPAGDFEHPLIPEGHRLRPHVLYRLRRPGGGQRR</sequence>
<dbReference type="SUPFAM" id="SSF55729">
    <property type="entry name" value="Acyl-CoA N-acyltransferases (Nat)"/>
    <property type="match status" value="1"/>
</dbReference>
<dbReference type="PANTHER" id="PTHR43792">
    <property type="entry name" value="GNAT FAMILY, PUTATIVE (AFU_ORTHOLOGUE AFUA_3G00765)-RELATED-RELATED"/>
    <property type="match status" value="1"/>
</dbReference>
<reference evidence="2" key="1">
    <citation type="submission" date="2020-02" db="EMBL/GenBank/DDBJ databases">
        <authorList>
            <person name="Meier V. D."/>
        </authorList>
    </citation>
    <scope>NUCLEOTIDE SEQUENCE</scope>
    <source>
        <strain evidence="2">AVDCRST_MAG38</strain>
    </source>
</reference>